<keyword evidence="4" id="KW-1185">Reference proteome</keyword>
<dbReference type="InterPro" id="IPR029058">
    <property type="entry name" value="AB_hydrolase_fold"/>
</dbReference>
<reference evidence="3 4" key="1">
    <citation type="journal article" date="2023" name="Plants (Basel)">
        <title>Bridging the Gap: Combining Genomics and Transcriptomics Approaches to Understand Stylosanthes scabra, an Orphan Legume from the Brazilian Caatinga.</title>
        <authorList>
            <person name="Ferreira-Neto J.R.C."/>
            <person name="da Silva M.D."/>
            <person name="Binneck E."/>
            <person name="de Melo N.F."/>
            <person name="da Silva R.H."/>
            <person name="de Melo A.L.T.M."/>
            <person name="Pandolfi V."/>
            <person name="Bustamante F.O."/>
            <person name="Brasileiro-Vidal A.C."/>
            <person name="Benko-Iseppon A.M."/>
        </authorList>
    </citation>
    <scope>NUCLEOTIDE SEQUENCE [LARGE SCALE GENOMIC DNA]</scope>
    <source>
        <tissue evidence="3">Leaves</tissue>
    </source>
</reference>
<dbReference type="PANTHER" id="PTHR43039">
    <property type="entry name" value="ESTERASE-RELATED"/>
    <property type="match status" value="1"/>
</dbReference>
<organism evidence="3 4">
    <name type="scientific">Stylosanthes scabra</name>
    <dbReference type="NCBI Taxonomy" id="79078"/>
    <lineage>
        <taxon>Eukaryota</taxon>
        <taxon>Viridiplantae</taxon>
        <taxon>Streptophyta</taxon>
        <taxon>Embryophyta</taxon>
        <taxon>Tracheophyta</taxon>
        <taxon>Spermatophyta</taxon>
        <taxon>Magnoliopsida</taxon>
        <taxon>eudicotyledons</taxon>
        <taxon>Gunneridae</taxon>
        <taxon>Pentapetalae</taxon>
        <taxon>rosids</taxon>
        <taxon>fabids</taxon>
        <taxon>Fabales</taxon>
        <taxon>Fabaceae</taxon>
        <taxon>Papilionoideae</taxon>
        <taxon>50 kb inversion clade</taxon>
        <taxon>dalbergioids sensu lato</taxon>
        <taxon>Dalbergieae</taxon>
        <taxon>Pterocarpus clade</taxon>
        <taxon>Stylosanthes</taxon>
    </lineage>
</organism>
<comment type="similarity">
    <text evidence="1">Belongs to the AB hydrolase superfamily.</text>
</comment>
<dbReference type="Gene3D" id="3.40.50.1820">
    <property type="entry name" value="alpha/beta hydrolase"/>
    <property type="match status" value="1"/>
</dbReference>
<dbReference type="EMBL" id="JASCZI010151185">
    <property type="protein sequence ID" value="MED6170683.1"/>
    <property type="molecule type" value="Genomic_DNA"/>
</dbReference>
<proteinExistence type="inferred from homology"/>
<gene>
    <name evidence="3" type="ORF">PIB30_033335</name>
</gene>
<dbReference type="Proteomes" id="UP001341840">
    <property type="component" value="Unassembled WGS sequence"/>
</dbReference>
<evidence type="ECO:0000259" key="2">
    <source>
        <dbReference type="Pfam" id="PF00561"/>
    </source>
</evidence>
<dbReference type="SUPFAM" id="SSF53474">
    <property type="entry name" value="alpha/beta-Hydrolases"/>
    <property type="match status" value="1"/>
</dbReference>
<dbReference type="Pfam" id="PF00561">
    <property type="entry name" value="Abhydrolase_1"/>
    <property type="match status" value="1"/>
</dbReference>
<accession>A0ABU6VDS1</accession>
<feature type="domain" description="AB hydrolase-1" evidence="2">
    <location>
        <begin position="29"/>
        <end position="267"/>
    </location>
</feature>
<evidence type="ECO:0000256" key="1">
    <source>
        <dbReference type="ARBA" id="ARBA00008645"/>
    </source>
</evidence>
<evidence type="ECO:0000313" key="4">
    <source>
        <dbReference type="Proteomes" id="UP001341840"/>
    </source>
</evidence>
<dbReference type="InterPro" id="IPR000073">
    <property type="entry name" value="AB_hydrolase_1"/>
</dbReference>
<sequence>MVTPEKKNLSTALNARTIQLSSSSLGAETILLSHGFGTDQSIWDKIIPLLLAENYNIVLFDWPFSGAVEDKSIYEHSKYTSFEPFADDLITVMDEMGLKDIIFVGHSMAAMIGCIASIERPDLFKRLVLLCASPRYINTDDDDNYEGGFGREDIEQLVSTIELQFENWIEEYGPIAVDPNDSASVDKFRSCLKKMDSEVVVSLAKTVFQSDNREILQKVETPCTIIQSSNDAAVPVSVGHYLDKAIKRVSALVFIDMIGHFPQLTAPHKLAEAIKGVVKFDEY</sequence>
<protein>
    <recommendedName>
        <fullName evidence="2">AB hydrolase-1 domain-containing protein</fullName>
    </recommendedName>
</protein>
<comment type="caution">
    <text evidence="3">The sequence shown here is derived from an EMBL/GenBank/DDBJ whole genome shotgun (WGS) entry which is preliminary data.</text>
</comment>
<evidence type="ECO:0000313" key="3">
    <source>
        <dbReference type="EMBL" id="MED6170683.1"/>
    </source>
</evidence>
<name>A0ABU6VDS1_9FABA</name>